<gene>
    <name evidence="2" type="ORF">EEDITHA_LOCUS4243</name>
</gene>
<organism evidence="2 3">
    <name type="scientific">Euphydryas editha</name>
    <name type="common">Edith's checkerspot</name>
    <dbReference type="NCBI Taxonomy" id="104508"/>
    <lineage>
        <taxon>Eukaryota</taxon>
        <taxon>Metazoa</taxon>
        <taxon>Ecdysozoa</taxon>
        <taxon>Arthropoda</taxon>
        <taxon>Hexapoda</taxon>
        <taxon>Insecta</taxon>
        <taxon>Pterygota</taxon>
        <taxon>Neoptera</taxon>
        <taxon>Endopterygota</taxon>
        <taxon>Lepidoptera</taxon>
        <taxon>Glossata</taxon>
        <taxon>Ditrysia</taxon>
        <taxon>Papilionoidea</taxon>
        <taxon>Nymphalidae</taxon>
        <taxon>Nymphalinae</taxon>
        <taxon>Euphydryas</taxon>
    </lineage>
</organism>
<keyword evidence="1" id="KW-0812">Transmembrane</keyword>
<proteinExistence type="predicted"/>
<evidence type="ECO:0000256" key="1">
    <source>
        <dbReference type="SAM" id="Phobius"/>
    </source>
</evidence>
<keyword evidence="1" id="KW-1133">Transmembrane helix</keyword>
<evidence type="ECO:0000313" key="3">
    <source>
        <dbReference type="Proteomes" id="UP001153954"/>
    </source>
</evidence>
<dbReference type="AlphaFoldDB" id="A0AAU9TLN8"/>
<dbReference type="EMBL" id="CAKOGL010000007">
    <property type="protein sequence ID" value="CAH2088045.1"/>
    <property type="molecule type" value="Genomic_DNA"/>
</dbReference>
<feature type="transmembrane region" description="Helical" evidence="1">
    <location>
        <begin position="32"/>
        <end position="57"/>
    </location>
</feature>
<protein>
    <submittedName>
        <fullName evidence="2">Uncharacterized protein</fullName>
    </submittedName>
</protein>
<comment type="caution">
    <text evidence="2">The sequence shown here is derived from an EMBL/GenBank/DDBJ whole genome shotgun (WGS) entry which is preliminary data.</text>
</comment>
<keyword evidence="3" id="KW-1185">Reference proteome</keyword>
<name>A0AAU9TLN8_EUPED</name>
<reference evidence="2" key="1">
    <citation type="submission" date="2022-03" db="EMBL/GenBank/DDBJ databases">
        <authorList>
            <person name="Tunstrom K."/>
        </authorList>
    </citation>
    <scope>NUCLEOTIDE SEQUENCE</scope>
</reference>
<sequence>MEDRYDSNNVRQIWAPEGLEAQSSVRGSSVDYAAALMLAAMAAVLLAAVGYQCAATWRWIMGRTRRESQDSNCDSLSRQAAIRISHSLPDLQTEPLKQEYVQEHKDAGKKPFLISRRSALPSRWIPPAVVINYDVL</sequence>
<evidence type="ECO:0000313" key="2">
    <source>
        <dbReference type="EMBL" id="CAH2088045.1"/>
    </source>
</evidence>
<keyword evidence="1" id="KW-0472">Membrane</keyword>
<accession>A0AAU9TLN8</accession>
<dbReference type="Proteomes" id="UP001153954">
    <property type="component" value="Unassembled WGS sequence"/>
</dbReference>